<evidence type="ECO:0000256" key="14">
    <source>
        <dbReference type="HAMAP-Rule" id="MF_00138"/>
    </source>
</evidence>
<evidence type="ECO:0000256" key="8">
    <source>
        <dbReference type="ARBA" id="ARBA00022755"/>
    </source>
</evidence>
<feature type="domain" description="ATP-grasp" evidence="16">
    <location>
        <begin position="107"/>
        <end position="313"/>
    </location>
</feature>
<dbReference type="Gene3D" id="3.30.1490.20">
    <property type="entry name" value="ATP-grasp fold, A domain"/>
    <property type="match status" value="1"/>
</dbReference>
<dbReference type="InterPro" id="IPR016185">
    <property type="entry name" value="PreATP-grasp_dom_sf"/>
</dbReference>
<dbReference type="Gene3D" id="3.90.600.10">
    <property type="entry name" value="Phosphoribosylglycinamide synthetase, C-terminal domain"/>
    <property type="match status" value="1"/>
</dbReference>
<keyword evidence="10" id="KW-0464">Manganese</keyword>
<comment type="cofactor">
    <cofactor evidence="1">
        <name>Mn(2+)</name>
        <dbReference type="ChEBI" id="CHEBI:29035"/>
    </cofactor>
</comment>
<keyword evidence="7 15" id="KW-0547">Nucleotide-binding</keyword>
<dbReference type="InterPro" id="IPR000115">
    <property type="entry name" value="PRibGlycinamide_synth"/>
</dbReference>
<dbReference type="EC" id="6.3.4.13" evidence="4 14"/>
<dbReference type="PROSITE" id="PS50975">
    <property type="entry name" value="ATP_GRASP"/>
    <property type="match status" value="1"/>
</dbReference>
<name>A0A1G6QZ31_9BACI</name>
<dbReference type="GO" id="GO:0046872">
    <property type="term" value="F:metal ion binding"/>
    <property type="evidence" value="ECO:0007669"/>
    <property type="project" value="UniProtKB-KW"/>
</dbReference>
<evidence type="ECO:0000256" key="3">
    <source>
        <dbReference type="ARBA" id="ARBA00005174"/>
    </source>
</evidence>
<evidence type="ECO:0000256" key="7">
    <source>
        <dbReference type="ARBA" id="ARBA00022741"/>
    </source>
</evidence>
<comment type="pathway">
    <text evidence="3 14">Purine metabolism; IMP biosynthesis via de novo pathway; N(1)-(5-phospho-D-ribosyl)glycinamide from 5-phospho-alpha-D-ribose 1-diphosphate: step 2/2.</text>
</comment>
<dbReference type="SUPFAM" id="SSF52440">
    <property type="entry name" value="PreATP-grasp domain"/>
    <property type="match status" value="1"/>
</dbReference>
<dbReference type="SUPFAM" id="SSF56059">
    <property type="entry name" value="Glutathione synthetase ATP-binding domain-like"/>
    <property type="match status" value="1"/>
</dbReference>
<gene>
    <name evidence="14" type="primary">purD</name>
    <name evidence="17" type="ORF">SAMN05421663_105266</name>
</gene>
<evidence type="ECO:0000313" key="18">
    <source>
        <dbReference type="Proteomes" id="UP000198666"/>
    </source>
</evidence>
<evidence type="ECO:0000256" key="13">
    <source>
        <dbReference type="ARBA" id="ARBA00042864"/>
    </source>
</evidence>
<reference evidence="18" key="1">
    <citation type="submission" date="2016-10" db="EMBL/GenBank/DDBJ databases">
        <authorList>
            <person name="Varghese N."/>
            <person name="Submissions S."/>
        </authorList>
    </citation>
    <scope>NUCLEOTIDE SEQUENCE [LARGE SCALE GENOMIC DNA]</scope>
    <source>
        <strain evidence="18">DSM 21620</strain>
    </source>
</reference>
<dbReference type="InterPro" id="IPR020561">
    <property type="entry name" value="PRibGlycinamid_synth_ATP-grasp"/>
</dbReference>
<keyword evidence="6" id="KW-0479">Metal-binding</keyword>
<dbReference type="SUPFAM" id="SSF51246">
    <property type="entry name" value="Rudiment single hybrid motif"/>
    <property type="match status" value="1"/>
</dbReference>
<dbReference type="OrthoDB" id="9807240at2"/>
<dbReference type="UniPathway" id="UPA00074">
    <property type="reaction ID" value="UER00125"/>
</dbReference>
<evidence type="ECO:0000256" key="11">
    <source>
        <dbReference type="ARBA" id="ARBA00038345"/>
    </source>
</evidence>
<dbReference type="GO" id="GO:0004637">
    <property type="term" value="F:phosphoribosylamine-glycine ligase activity"/>
    <property type="evidence" value="ECO:0007669"/>
    <property type="project" value="UniProtKB-UniRule"/>
</dbReference>
<dbReference type="AlphaFoldDB" id="A0A1G6QZ31"/>
<evidence type="ECO:0000256" key="12">
    <source>
        <dbReference type="ARBA" id="ARBA00042242"/>
    </source>
</evidence>
<dbReference type="Pfam" id="PF02844">
    <property type="entry name" value="GARS_N"/>
    <property type="match status" value="1"/>
</dbReference>
<evidence type="ECO:0000256" key="6">
    <source>
        <dbReference type="ARBA" id="ARBA00022723"/>
    </source>
</evidence>
<dbReference type="NCBIfam" id="TIGR00877">
    <property type="entry name" value="purD"/>
    <property type="match status" value="1"/>
</dbReference>
<dbReference type="InterPro" id="IPR037123">
    <property type="entry name" value="PRibGlycinamide_synth_C_sf"/>
</dbReference>
<evidence type="ECO:0000256" key="2">
    <source>
        <dbReference type="ARBA" id="ARBA00001946"/>
    </source>
</evidence>
<dbReference type="InterPro" id="IPR020559">
    <property type="entry name" value="PRibGlycinamide_synth_CS"/>
</dbReference>
<evidence type="ECO:0000256" key="1">
    <source>
        <dbReference type="ARBA" id="ARBA00001936"/>
    </source>
</evidence>
<dbReference type="Pfam" id="PF02843">
    <property type="entry name" value="GARS_C"/>
    <property type="match status" value="1"/>
</dbReference>
<protein>
    <recommendedName>
        <fullName evidence="4 14">Phosphoribosylamine--glycine ligase</fullName>
        <ecNumber evidence="4 14">6.3.4.13</ecNumber>
    </recommendedName>
    <alternativeName>
        <fullName evidence="14">GARS</fullName>
    </alternativeName>
    <alternativeName>
        <fullName evidence="12 14">Glycinamide ribonucleotide synthetase</fullName>
    </alternativeName>
    <alternativeName>
        <fullName evidence="13 14">Phosphoribosylglycinamide synthetase</fullName>
    </alternativeName>
</protein>
<organism evidence="17 18">
    <name type="scientific">Terribacillus halophilus</name>
    <dbReference type="NCBI Taxonomy" id="361279"/>
    <lineage>
        <taxon>Bacteria</taxon>
        <taxon>Bacillati</taxon>
        <taxon>Bacillota</taxon>
        <taxon>Bacilli</taxon>
        <taxon>Bacillales</taxon>
        <taxon>Bacillaceae</taxon>
        <taxon>Terribacillus</taxon>
    </lineage>
</organism>
<keyword evidence="9 15" id="KW-0067">ATP-binding</keyword>
<dbReference type="Pfam" id="PF01071">
    <property type="entry name" value="GARS_A"/>
    <property type="match status" value="1"/>
</dbReference>
<dbReference type="FunFam" id="3.30.1490.20:FF:000006">
    <property type="entry name" value="phosphoribosylamine--glycine ligase, chloroplastic-like"/>
    <property type="match status" value="1"/>
</dbReference>
<evidence type="ECO:0000256" key="5">
    <source>
        <dbReference type="ARBA" id="ARBA00022598"/>
    </source>
</evidence>
<dbReference type="EMBL" id="FMZB01000005">
    <property type="protein sequence ID" value="SDC97065.1"/>
    <property type="molecule type" value="Genomic_DNA"/>
</dbReference>
<dbReference type="PROSITE" id="PS00184">
    <property type="entry name" value="GARS"/>
    <property type="match status" value="1"/>
</dbReference>
<dbReference type="GO" id="GO:0006189">
    <property type="term" value="P:'de novo' IMP biosynthetic process"/>
    <property type="evidence" value="ECO:0007669"/>
    <property type="project" value="UniProtKB-UniRule"/>
</dbReference>
<dbReference type="InterPro" id="IPR020562">
    <property type="entry name" value="PRibGlycinamide_synth_N"/>
</dbReference>
<keyword evidence="5 14" id="KW-0436">Ligase</keyword>
<dbReference type="Gene3D" id="3.40.50.20">
    <property type="match status" value="1"/>
</dbReference>
<dbReference type="InterPro" id="IPR011054">
    <property type="entry name" value="Rudment_hybrid_motif"/>
</dbReference>
<evidence type="ECO:0000259" key="16">
    <source>
        <dbReference type="PROSITE" id="PS50975"/>
    </source>
</evidence>
<dbReference type="Gene3D" id="3.30.470.20">
    <property type="entry name" value="ATP-grasp fold, B domain"/>
    <property type="match status" value="1"/>
</dbReference>
<proteinExistence type="inferred from homology"/>
<dbReference type="InterPro" id="IPR020560">
    <property type="entry name" value="PRibGlycinamide_synth_C-dom"/>
</dbReference>
<dbReference type="InterPro" id="IPR013815">
    <property type="entry name" value="ATP_grasp_subdomain_1"/>
</dbReference>
<dbReference type="GO" id="GO:0005524">
    <property type="term" value="F:ATP binding"/>
    <property type="evidence" value="ECO:0007669"/>
    <property type="project" value="UniProtKB-UniRule"/>
</dbReference>
<dbReference type="SMART" id="SM01210">
    <property type="entry name" value="GARS_C"/>
    <property type="match status" value="1"/>
</dbReference>
<comment type="similarity">
    <text evidence="11 14">Belongs to the GARS family.</text>
</comment>
<comment type="catalytic activity">
    <reaction evidence="14">
        <text>5-phospho-beta-D-ribosylamine + glycine + ATP = N(1)-(5-phospho-beta-D-ribosyl)glycinamide + ADP + phosphate + H(+)</text>
        <dbReference type="Rhea" id="RHEA:17453"/>
        <dbReference type="ChEBI" id="CHEBI:15378"/>
        <dbReference type="ChEBI" id="CHEBI:30616"/>
        <dbReference type="ChEBI" id="CHEBI:43474"/>
        <dbReference type="ChEBI" id="CHEBI:57305"/>
        <dbReference type="ChEBI" id="CHEBI:58681"/>
        <dbReference type="ChEBI" id="CHEBI:143788"/>
        <dbReference type="ChEBI" id="CHEBI:456216"/>
        <dbReference type="EC" id="6.3.4.13"/>
    </reaction>
</comment>
<dbReference type="InterPro" id="IPR011761">
    <property type="entry name" value="ATP-grasp"/>
</dbReference>
<evidence type="ECO:0000313" key="17">
    <source>
        <dbReference type="EMBL" id="SDC97065.1"/>
    </source>
</evidence>
<dbReference type="HAMAP" id="MF_00138">
    <property type="entry name" value="GARS"/>
    <property type="match status" value="1"/>
</dbReference>
<dbReference type="PANTHER" id="PTHR43472:SF1">
    <property type="entry name" value="PHOSPHORIBOSYLAMINE--GLYCINE LIGASE, CHLOROPLASTIC"/>
    <property type="match status" value="1"/>
</dbReference>
<dbReference type="GO" id="GO:0009113">
    <property type="term" value="P:purine nucleobase biosynthetic process"/>
    <property type="evidence" value="ECO:0007669"/>
    <property type="project" value="InterPro"/>
</dbReference>
<accession>A0A1G6QZ31</accession>
<dbReference type="FunFam" id="3.30.470.20:FF:000018">
    <property type="entry name" value="Trifunctional purine biosynthetic protein adenosine-3"/>
    <property type="match status" value="1"/>
</dbReference>
<dbReference type="RefSeq" id="WP_093727341.1">
    <property type="nucleotide sequence ID" value="NZ_FMZB01000005.1"/>
</dbReference>
<evidence type="ECO:0000256" key="9">
    <source>
        <dbReference type="ARBA" id="ARBA00022840"/>
    </source>
</evidence>
<dbReference type="Proteomes" id="UP000198666">
    <property type="component" value="Unassembled WGS sequence"/>
</dbReference>
<keyword evidence="18" id="KW-1185">Reference proteome</keyword>
<dbReference type="STRING" id="361279.SAMN05421663_105266"/>
<comment type="cofactor">
    <cofactor evidence="2">
        <name>Mg(2+)</name>
        <dbReference type="ChEBI" id="CHEBI:18420"/>
    </cofactor>
</comment>
<dbReference type="SMART" id="SM01209">
    <property type="entry name" value="GARS_A"/>
    <property type="match status" value="1"/>
</dbReference>
<dbReference type="PANTHER" id="PTHR43472">
    <property type="entry name" value="PHOSPHORIBOSYLAMINE--GLYCINE LIGASE"/>
    <property type="match status" value="1"/>
</dbReference>
<evidence type="ECO:0000256" key="10">
    <source>
        <dbReference type="ARBA" id="ARBA00023211"/>
    </source>
</evidence>
<evidence type="ECO:0000256" key="15">
    <source>
        <dbReference type="PROSITE-ProRule" id="PRU00409"/>
    </source>
</evidence>
<evidence type="ECO:0000256" key="4">
    <source>
        <dbReference type="ARBA" id="ARBA00013255"/>
    </source>
</evidence>
<sequence length="417" mass="44399">MKVLVIGSGGREHSIVAKLASSTEVTALYAAPGNGGIADLALCVPIDVTAVEDLVHFAKEEQIDWTFVGPEIPLLAGVVNAFQQEGLNVFGPTKEAALIEGSKDYAKQFMRTHGIPTAASETFSDAAKAKAYIVEKGGPIVVKADGLAAGKGVVVAQTVAEAHEAIESMLVDNQFGQAGSLVIIEDFLEGKEFSLMAFVDGGNVYPLVPARDHKRVYDNDQGPNTGGMGAYAPIPDLQQPVIDEAIERILKPAAAGLVNEGRSFTGVLYAGLIETTDGPKVIEFNARFGDPETQVILPLLENDLLQVMQDVTAGNDPKLKWKDAFATGTVIAASGYPGSYDKQLPLPDLSQLPHDVYCIHAGTEKKADGYVSNGGRILFIGSVHHNRADAVESVKKGLKLFKNNPDFHYRTDIGFGK</sequence>
<keyword evidence="8 14" id="KW-0658">Purine biosynthesis</keyword>